<dbReference type="InterPro" id="IPR040204">
    <property type="entry name" value="UBR7"/>
</dbReference>
<dbReference type="GO" id="GO:0005737">
    <property type="term" value="C:cytoplasm"/>
    <property type="evidence" value="ECO:0007669"/>
    <property type="project" value="TreeGrafter"/>
</dbReference>
<keyword evidence="11" id="KW-0832">Ubl conjugation</keyword>
<evidence type="ECO:0000256" key="12">
    <source>
        <dbReference type="ARBA" id="ARBA00055627"/>
    </source>
</evidence>
<dbReference type="InterPro" id="IPR047506">
    <property type="entry name" value="UBR7-like_UBR-box"/>
</dbReference>
<dbReference type="EC" id="2.3.2.27" evidence="3"/>
<dbReference type="PANTHER" id="PTHR13513:SF9">
    <property type="entry name" value="E3 UBIQUITIN-PROTEIN LIGASE UBR7-RELATED"/>
    <property type="match status" value="1"/>
</dbReference>
<feature type="region of interest" description="Disordered" evidence="17">
    <location>
        <begin position="1"/>
        <end position="42"/>
    </location>
</feature>
<keyword evidence="6" id="KW-0808">Transferase</keyword>
<evidence type="ECO:0000256" key="6">
    <source>
        <dbReference type="ARBA" id="ARBA00022679"/>
    </source>
</evidence>
<dbReference type="SUPFAM" id="SSF57903">
    <property type="entry name" value="FYVE/PHD zinc finger"/>
    <property type="match status" value="1"/>
</dbReference>
<evidence type="ECO:0000256" key="9">
    <source>
        <dbReference type="ARBA" id="ARBA00022786"/>
    </source>
</evidence>
<dbReference type="GO" id="GO:0008270">
    <property type="term" value="F:zinc ion binding"/>
    <property type="evidence" value="ECO:0007669"/>
    <property type="project" value="UniProtKB-KW"/>
</dbReference>
<keyword evidence="10" id="KW-0862">Zinc</keyword>
<dbReference type="CDD" id="cd15542">
    <property type="entry name" value="PHD_UBR7"/>
    <property type="match status" value="1"/>
</dbReference>
<evidence type="ECO:0000256" key="11">
    <source>
        <dbReference type="ARBA" id="ARBA00022843"/>
    </source>
</evidence>
<evidence type="ECO:0000256" key="1">
    <source>
        <dbReference type="ARBA" id="ARBA00000900"/>
    </source>
</evidence>
<dbReference type="AlphaFoldDB" id="A0A8C4R1K0"/>
<dbReference type="GO" id="GO:0061630">
    <property type="term" value="F:ubiquitin protein ligase activity"/>
    <property type="evidence" value="ECO:0007669"/>
    <property type="project" value="UniProtKB-EC"/>
</dbReference>
<dbReference type="InterPro" id="IPR003126">
    <property type="entry name" value="Znf_UBR"/>
</dbReference>
<evidence type="ECO:0000313" key="19">
    <source>
        <dbReference type="Ensembl" id="ENSEBUP00000023386.1"/>
    </source>
</evidence>
<evidence type="ECO:0000313" key="20">
    <source>
        <dbReference type="Proteomes" id="UP000694388"/>
    </source>
</evidence>
<evidence type="ECO:0000256" key="16">
    <source>
        <dbReference type="PROSITE-ProRule" id="PRU00508"/>
    </source>
</evidence>
<dbReference type="PANTHER" id="PTHR13513">
    <property type="entry name" value="E3 UBIQUITIN-PROTEIN LIGASE UBR7"/>
    <property type="match status" value="1"/>
</dbReference>
<evidence type="ECO:0000259" key="18">
    <source>
        <dbReference type="PROSITE" id="PS51157"/>
    </source>
</evidence>
<keyword evidence="8" id="KW-0863">Zinc-finger</keyword>
<feature type="compositionally biased region" description="Polar residues" evidence="17">
    <location>
        <begin position="276"/>
        <end position="296"/>
    </location>
</feature>
<feature type="zinc finger region" description="UBR-type" evidence="16">
    <location>
        <begin position="70"/>
        <end position="142"/>
    </location>
</feature>
<dbReference type="Pfam" id="PF02207">
    <property type="entry name" value="zf-UBR"/>
    <property type="match status" value="1"/>
</dbReference>
<evidence type="ECO:0000256" key="13">
    <source>
        <dbReference type="ARBA" id="ARBA00071060"/>
    </source>
</evidence>
<evidence type="ECO:0000256" key="5">
    <source>
        <dbReference type="ARBA" id="ARBA00022553"/>
    </source>
</evidence>
<evidence type="ECO:0000256" key="10">
    <source>
        <dbReference type="ARBA" id="ARBA00022833"/>
    </source>
</evidence>
<keyword evidence="20" id="KW-1185">Reference proteome</keyword>
<name>A0A8C4R1K0_EPTBU</name>
<organism evidence="19 20">
    <name type="scientific">Eptatretus burgeri</name>
    <name type="common">Inshore hagfish</name>
    <dbReference type="NCBI Taxonomy" id="7764"/>
    <lineage>
        <taxon>Eukaryota</taxon>
        <taxon>Metazoa</taxon>
        <taxon>Chordata</taxon>
        <taxon>Craniata</taxon>
        <taxon>Vertebrata</taxon>
        <taxon>Cyclostomata</taxon>
        <taxon>Myxini</taxon>
        <taxon>Myxiniformes</taxon>
        <taxon>Myxinidae</taxon>
        <taxon>Eptatretinae</taxon>
        <taxon>Eptatretus</taxon>
    </lineage>
</organism>
<dbReference type="Gene3D" id="3.30.40.10">
    <property type="entry name" value="Zinc/RING finger domain, C3HC4 (zinc finger)"/>
    <property type="match status" value="1"/>
</dbReference>
<dbReference type="GeneTree" id="ENSGT00390000017610"/>
<dbReference type="PROSITE" id="PS51157">
    <property type="entry name" value="ZF_UBR"/>
    <property type="match status" value="1"/>
</dbReference>
<feature type="compositionally biased region" description="Acidic residues" evidence="17">
    <location>
        <begin position="30"/>
        <end position="40"/>
    </location>
</feature>
<evidence type="ECO:0000256" key="8">
    <source>
        <dbReference type="ARBA" id="ARBA00022771"/>
    </source>
</evidence>
<keyword evidence="7" id="KW-0479">Metal-binding</keyword>
<evidence type="ECO:0000256" key="15">
    <source>
        <dbReference type="ARBA" id="ARBA00083573"/>
    </source>
</evidence>
<evidence type="ECO:0000256" key="14">
    <source>
        <dbReference type="ARBA" id="ARBA00078314"/>
    </source>
</evidence>
<comment type="catalytic activity">
    <reaction evidence="1">
        <text>S-ubiquitinyl-[E2 ubiquitin-conjugating enzyme]-L-cysteine + [acceptor protein]-L-lysine = [E2 ubiquitin-conjugating enzyme]-L-cysteine + N(6)-ubiquitinyl-[acceptor protein]-L-lysine.</text>
        <dbReference type="EC" id="2.3.2.27"/>
    </reaction>
</comment>
<feature type="domain" description="UBR-type" evidence="18">
    <location>
        <begin position="70"/>
        <end position="142"/>
    </location>
</feature>
<accession>A0A8C4R1K0</accession>
<evidence type="ECO:0000256" key="2">
    <source>
        <dbReference type="ARBA" id="ARBA00004906"/>
    </source>
</evidence>
<dbReference type="InterPro" id="IPR011011">
    <property type="entry name" value="Znf_FYVE_PHD"/>
</dbReference>
<dbReference type="OMA" id="GAMVYNH"/>
<dbReference type="Ensembl" id="ENSEBUT00000023962.1">
    <property type="protein sequence ID" value="ENSEBUP00000023386.1"/>
    <property type="gene ID" value="ENSEBUG00000014405.1"/>
</dbReference>
<protein>
    <recommendedName>
        <fullName evidence="13">Putative E3 ubiquitin-protein ligase UBR7</fullName>
        <ecNumber evidence="3">2.3.2.27</ecNumber>
    </recommendedName>
    <alternativeName>
        <fullName evidence="14">N-recognin-7</fullName>
    </alternativeName>
    <alternativeName>
        <fullName evidence="15">RING-type E3 ubiquitin transferase UBR7</fullName>
    </alternativeName>
</protein>
<feature type="region of interest" description="Disordered" evidence="17">
    <location>
        <begin position="272"/>
        <end position="296"/>
    </location>
</feature>
<evidence type="ECO:0000256" key="7">
    <source>
        <dbReference type="ARBA" id="ARBA00022723"/>
    </source>
</evidence>
<keyword evidence="4" id="KW-1017">Isopeptide bond</keyword>
<dbReference type="Proteomes" id="UP000694388">
    <property type="component" value="Unplaced"/>
</dbReference>
<reference evidence="19" key="1">
    <citation type="submission" date="2025-08" db="UniProtKB">
        <authorList>
            <consortium name="Ensembl"/>
        </authorList>
    </citation>
    <scope>IDENTIFICATION</scope>
</reference>
<keyword evidence="9" id="KW-0833">Ubl conjugation pathway</keyword>
<evidence type="ECO:0000256" key="3">
    <source>
        <dbReference type="ARBA" id="ARBA00012483"/>
    </source>
</evidence>
<comment type="function">
    <text evidence="12">E3 ubiquitin-protein ligase which is a component of the N-end rule pathway. Recognizes and binds to proteins bearing specific N-terminal residues that are destabilizing according to the N-end rule, leading to their ubiquitination and subsequent degradation.</text>
</comment>
<comment type="pathway">
    <text evidence="2">Protein modification; protein ubiquitination.</text>
</comment>
<sequence>MAQNGFAQKRRRQEEEEEEEDAKDVRSEEGTEDYGQEDAGDTIVSLVDVIKEDEDLENEATAVLGASDSERCSYTDGFAKRQALYACITCTPRGAVPAGMCLACSYTCHEGHDLHELYTKRNFRCDCGNNKFPDMTCKLYADKDPINKENKYNHNFQGLYCICERPYPDQDDEVPDEMIQCIICEDWYHGRHLGASPPETGDYQEMVCSGCMGQYPFLEAYAVKSAVVKMDNEAATMPVGSSKRGSAMPLKKELSDVQDVLSCSVKVEVTSDDECSSTTPDHSIDNDGSQPNGDISSQMLKSVKKEEYEEDDEDKKPGNSCLLADLQTCFKKAAKPTVTFWPFGWRDKLCTCHSCLDMYQREGLAFLLEPCDTIVEYEKQGLQQQWGGSGSVDPLLKALNSLDRVQQVELICEYNELKTELMDYLKGFADQGKVVRKEDIEQFFQGMHSRKRRRMEGSNVPYYCK</sequence>
<dbReference type="CDD" id="cd19677">
    <property type="entry name" value="UBR-box_UBR7"/>
    <property type="match status" value="1"/>
</dbReference>
<dbReference type="InterPro" id="IPR013083">
    <property type="entry name" value="Znf_RING/FYVE/PHD"/>
</dbReference>
<dbReference type="SMART" id="SM00396">
    <property type="entry name" value="ZnF_UBR1"/>
    <property type="match status" value="1"/>
</dbReference>
<dbReference type="FunFam" id="3.30.40.10:FF:000183">
    <property type="entry name" value="putative E3 ubiquitin-protein ligase UBR7"/>
    <property type="match status" value="1"/>
</dbReference>
<keyword evidence="5" id="KW-0597">Phosphoprotein</keyword>
<evidence type="ECO:0000256" key="17">
    <source>
        <dbReference type="SAM" id="MobiDB-lite"/>
    </source>
</evidence>
<reference evidence="19" key="2">
    <citation type="submission" date="2025-09" db="UniProtKB">
        <authorList>
            <consortium name="Ensembl"/>
        </authorList>
    </citation>
    <scope>IDENTIFICATION</scope>
</reference>
<proteinExistence type="predicted"/>
<evidence type="ECO:0000256" key="4">
    <source>
        <dbReference type="ARBA" id="ARBA00022499"/>
    </source>
</evidence>